<gene>
    <name evidence="3" type="ORF">DICVIV_07500</name>
</gene>
<accession>A0A0D8XVP2</accession>
<dbReference type="STRING" id="29172.A0A0D8XVP2"/>
<dbReference type="AlphaFoldDB" id="A0A0D8XVP2"/>
<feature type="chain" id="PRO_5002335966" description="Thrombospondin type 1 domain protein" evidence="2">
    <location>
        <begin position="28"/>
        <end position="297"/>
    </location>
</feature>
<name>A0A0D8XVP2_DICVI</name>
<dbReference type="PANTHER" id="PTHR33995:SF4">
    <property type="entry name" value="PROTEIN CBG09882"/>
    <property type="match status" value="1"/>
</dbReference>
<evidence type="ECO:0000313" key="4">
    <source>
        <dbReference type="Proteomes" id="UP000053766"/>
    </source>
</evidence>
<feature type="compositionally biased region" description="Basic and acidic residues" evidence="1">
    <location>
        <begin position="140"/>
        <end position="156"/>
    </location>
</feature>
<evidence type="ECO:0008006" key="5">
    <source>
        <dbReference type="Google" id="ProtNLM"/>
    </source>
</evidence>
<evidence type="ECO:0000256" key="2">
    <source>
        <dbReference type="SAM" id="SignalP"/>
    </source>
</evidence>
<feature type="signal peptide" evidence="2">
    <location>
        <begin position="1"/>
        <end position="27"/>
    </location>
</feature>
<organism evidence="3 4">
    <name type="scientific">Dictyocaulus viviparus</name>
    <name type="common">Bovine lungworm</name>
    <dbReference type="NCBI Taxonomy" id="29172"/>
    <lineage>
        <taxon>Eukaryota</taxon>
        <taxon>Metazoa</taxon>
        <taxon>Ecdysozoa</taxon>
        <taxon>Nematoda</taxon>
        <taxon>Chromadorea</taxon>
        <taxon>Rhabditida</taxon>
        <taxon>Rhabditina</taxon>
        <taxon>Rhabditomorpha</taxon>
        <taxon>Strongyloidea</taxon>
        <taxon>Metastrongylidae</taxon>
        <taxon>Dictyocaulus</taxon>
    </lineage>
</organism>
<keyword evidence="4" id="KW-1185">Reference proteome</keyword>
<dbReference type="Proteomes" id="UP000053766">
    <property type="component" value="Unassembled WGS sequence"/>
</dbReference>
<dbReference type="EMBL" id="KN716353">
    <property type="protein sequence ID" value="KJH46426.1"/>
    <property type="molecule type" value="Genomic_DNA"/>
</dbReference>
<dbReference type="SUPFAM" id="SSF57501">
    <property type="entry name" value="Cystine-knot cytokines"/>
    <property type="match status" value="1"/>
</dbReference>
<reference evidence="4" key="2">
    <citation type="journal article" date="2016" name="Sci. Rep.">
        <title>Dictyocaulus viviparus genome, variome and transcriptome elucidate lungworm biology and support future intervention.</title>
        <authorList>
            <person name="McNulty S.N."/>
            <person name="Strube C."/>
            <person name="Rosa B.A."/>
            <person name="Martin J.C."/>
            <person name="Tyagi R."/>
            <person name="Choi Y.J."/>
            <person name="Wang Q."/>
            <person name="Hallsworth Pepin K."/>
            <person name="Zhang X."/>
            <person name="Ozersky P."/>
            <person name="Wilson R.K."/>
            <person name="Sternberg P.W."/>
            <person name="Gasser R.B."/>
            <person name="Mitreva M."/>
        </authorList>
    </citation>
    <scope>NUCLEOTIDE SEQUENCE [LARGE SCALE GENOMIC DNA]</scope>
    <source>
        <strain evidence="4">HannoverDv2000</strain>
    </source>
</reference>
<evidence type="ECO:0000313" key="3">
    <source>
        <dbReference type="EMBL" id="KJH46426.1"/>
    </source>
</evidence>
<dbReference type="PANTHER" id="PTHR33995">
    <property type="entry name" value="PROTEIN CBG18546"/>
    <property type="match status" value="1"/>
</dbReference>
<proteinExistence type="predicted"/>
<dbReference type="OrthoDB" id="5867008at2759"/>
<dbReference type="InterPro" id="IPR029034">
    <property type="entry name" value="Cystine-knot_cytokine"/>
</dbReference>
<reference evidence="3 4" key="1">
    <citation type="submission" date="2013-11" db="EMBL/GenBank/DDBJ databases">
        <title>Draft genome of the bovine lungworm Dictyocaulus viviparus.</title>
        <authorList>
            <person name="Mitreva M."/>
        </authorList>
    </citation>
    <scope>NUCLEOTIDE SEQUENCE [LARGE SCALE GENOMIC DNA]</scope>
    <source>
        <strain evidence="3 4">HannoverDv2000</strain>
    </source>
</reference>
<evidence type="ECO:0000256" key="1">
    <source>
        <dbReference type="SAM" id="MobiDB-lite"/>
    </source>
</evidence>
<sequence length="297" mass="33017">MLRRSKKFNLFSVVLLLQCQCIPTSNAIQLCLPYDLRFQAATLEEAMLTFPDLTIDQDDTTHRNTLESEGTCRTQECLDCQEDIRQKLQQVGLIAVSPNVTVDLQRVSTCTKYGFTKKNKEIYGKETRENDSDSSSEEDDAKKGRQSEEIRNDNNQRYRRQKRQTQLVNTTTEGILGERFVLSCTSKGIASGTRGTVSLCSSCWIWRRLPANYSPQFINELVCNSDDASCLSGYASCVVGHRAVEVSRNESGRITTVVLSSGSYCECRPASLVIGDGVGATLPPLGTLMNDTPIVLK</sequence>
<feature type="region of interest" description="Disordered" evidence="1">
    <location>
        <begin position="124"/>
        <end position="164"/>
    </location>
</feature>
<keyword evidence="2" id="KW-0732">Signal</keyword>
<protein>
    <recommendedName>
        <fullName evidence="5">Thrombospondin type 1 domain protein</fullName>
    </recommendedName>
</protein>